<reference evidence="1" key="1">
    <citation type="journal article" date="2014" name="Nat. Commun.">
        <title>Genome sequence of mungbean and insights into evolution within Vigna species.</title>
        <authorList>
            <person name="Kang Y.J."/>
            <person name="Kim S.K."/>
            <person name="Kim M.Y."/>
            <person name="Lestari P."/>
            <person name="Kim K.H."/>
            <person name="Ha B.K."/>
            <person name="Jun T.H."/>
            <person name="Hwang W.J."/>
            <person name="Lee T."/>
            <person name="Lee J."/>
            <person name="Shim S."/>
            <person name="Yoon M.Y."/>
            <person name="Jang Y.E."/>
            <person name="Han K.S."/>
            <person name="Taeprayoon P."/>
            <person name="Yoon N."/>
            <person name="Somta P."/>
            <person name="Tanya P."/>
            <person name="Kim K.S."/>
            <person name="Gwag J.G."/>
            <person name="Moon J.K."/>
            <person name="Lee Y.H."/>
            <person name="Park B.S."/>
            <person name="Bombarely A."/>
            <person name="Doyle J.J."/>
            <person name="Jackson S.A."/>
            <person name="Schafleitner R."/>
            <person name="Srinives P."/>
            <person name="Varshney R.K."/>
            <person name="Lee S.H."/>
        </authorList>
    </citation>
    <scope>NUCLEOTIDE SEQUENCE [LARGE SCALE GENOMIC DNA]</scope>
    <source>
        <strain evidence="1">cv. VC1973A</strain>
    </source>
</reference>
<evidence type="ECO:0000313" key="2">
    <source>
        <dbReference type="RefSeq" id="XP_014511425.1"/>
    </source>
</evidence>
<accession>A0A1S3UZE5</accession>
<gene>
    <name evidence="2" type="primary">LOC106770113</name>
</gene>
<keyword evidence="1" id="KW-1185">Reference proteome</keyword>
<protein>
    <submittedName>
        <fullName evidence="2">Uncharacterized protein LOC106770113</fullName>
    </submittedName>
</protein>
<dbReference type="PANTHER" id="PTHR11439:SF517">
    <property type="entry name" value="CYSTEINE-RICH RLK (RECEPTOR-LIKE PROTEIN KINASE) 8"/>
    <property type="match status" value="1"/>
</dbReference>
<dbReference type="RefSeq" id="XP_014511425.1">
    <property type="nucleotide sequence ID" value="XM_014655939.1"/>
</dbReference>
<reference evidence="2" key="2">
    <citation type="submission" date="2025-08" db="UniProtKB">
        <authorList>
            <consortium name="RefSeq"/>
        </authorList>
    </citation>
    <scope>IDENTIFICATION</scope>
    <source>
        <tissue evidence="2">Leaf</tissue>
    </source>
</reference>
<dbReference type="PANTHER" id="PTHR11439">
    <property type="entry name" value="GAG-POL-RELATED RETROTRANSPOSON"/>
    <property type="match status" value="1"/>
</dbReference>
<dbReference type="OrthoDB" id="1922643at2759"/>
<dbReference type="AlphaFoldDB" id="A0A1S3UZE5"/>
<organism evidence="1 2">
    <name type="scientific">Vigna radiata var. radiata</name>
    <name type="common">Mung bean</name>
    <name type="synonym">Phaseolus aureus</name>
    <dbReference type="NCBI Taxonomy" id="3916"/>
    <lineage>
        <taxon>Eukaryota</taxon>
        <taxon>Viridiplantae</taxon>
        <taxon>Streptophyta</taxon>
        <taxon>Embryophyta</taxon>
        <taxon>Tracheophyta</taxon>
        <taxon>Spermatophyta</taxon>
        <taxon>Magnoliopsida</taxon>
        <taxon>eudicotyledons</taxon>
        <taxon>Gunneridae</taxon>
        <taxon>Pentapetalae</taxon>
        <taxon>rosids</taxon>
        <taxon>fabids</taxon>
        <taxon>Fabales</taxon>
        <taxon>Fabaceae</taxon>
        <taxon>Papilionoideae</taxon>
        <taxon>50 kb inversion clade</taxon>
        <taxon>NPAAA clade</taxon>
        <taxon>indigoferoid/millettioid clade</taxon>
        <taxon>Phaseoleae</taxon>
        <taxon>Vigna</taxon>
    </lineage>
</organism>
<name>A0A1S3UZE5_VIGRR</name>
<proteinExistence type="predicted"/>
<evidence type="ECO:0000313" key="1">
    <source>
        <dbReference type="Proteomes" id="UP000087766"/>
    </source>
</evidence>
<dbReference type="STRING" id="3916.A0A1S3UZE5"/>
<dbReference type="Proteomes" id="UP000087766">
    <property type="component" value="Chromosome 8"/>
</dbReference>
<dbReference type="KEGG" id="vra:106770113"/>
<dbReference type="GeneID" id="106770113"/>
<sequence length="158" mass="17748">MRYFLGIEVIQSDIGIFICQRHYAREMLARFNMTEFNPVCNPIVSGTVLSKDDEGTLVDATKFKQVVGSLMYLTVTQLDVMFRGSLINRYMATPKASHLATTKQILRYVKGTIEYSILYQKGGKTKITAYSDSNYDGDLDDRQNTYGAIFIIGSGVIS</sequence>